<evidence type="ECO:0000256" key="2">
    <source>
        <dbReference type="ARBA" id="ARBA00006275"/>
    </source>
</evidence>
<comment type="similarity">
    <text evidence="2">Belongs to the SusD family.</text>
</comment>
<dbReference type="CDD" id="cd08977">
    <property type="entry name" value="SusD"/>
    <property type="match status" value="1"/>
</dbReference>
<evidence type="ECO:0000259" key="6">
    <source>
        <dbReference type="Pfam" id="PF07980"/>
    </source>
</evidence>
<dbReference type="Proteomes" id="UP001357452">
    <property type="component" value="Unassembled WGS sequence"/>
</dbReference>
<dbReference type="PROSITE" id="PS51257">
    <property type="entry name" value="PROKAR_LIPOPROTEIN"/>
    <property type="match status" value="1"/>
</dbReference>
<gene>
    <name evidence="8" type="ORF">V2H41_04315</name>
</gene>
<dbReference type="Pfam" id="PF07980">
    <property type="entry name" value="SusD_RagB"/>
    <property type="match status" value="1"/>
</dbReference>
<dbReference type="InterPro" id="IPR033985">
    <property type="entry name" value="SusD-like_N"/>
</dbReference>
<keyword evidence="3" id="KW-0732">Signal</keyword>
<comment type="subcellular location">
    <subcellularLocation>
        <location evidence="1">Cell outer membrane</location>
    </subcellularLocation>
</comment>
<dbReference type="Gene3D" id="1.25.40.390">
    <property type="match status" value="1"/>
</dbReference>
<dbReference type="SUPFAM" id="SSF48452">
    <property type="entry name" value="TPR-like"/>
    <property type="match status" value="1"/>
</dbReference>
<name>A0ABU7REQ8_9BACT</name>
<feature type="domain" description="RagB/SusD" evidence="6">
    <location>
        <begin position="307"/>
        <end position="567"/>
    </location>
</feature>
<evidence type="ECO:0000256" key="1">
    <source>
        <dbReference type="ARBA" id="ARBA00004442"/>
    </source>
</evidence>
<feature type="domain" description="SusD-like N-terminal" evidence="7">
    <location>
        <begin position="21"/>
        <end position="237"/>
    </location>
</feature>
<evidence type="ECO:0000259" key="7">
    <source>
        <dbReference type="Pfam" id="PF14322"/>
    </source>
</evidence>
<protein>
    <submittedName>
        <fullName evidence="8">RagB/SusD family nutrient uptake outer membrane protein</fullName>
    </submittedName>
</protein>
<dbReference type="InterPro" id="IPR012944">
    <property type="entry name" value="SusD_RagB_dom"/>
</dbReference>
<evidence type="ECO:0000313" key="8">
    <source>
        <dbReference type="EMBL" id="MEE6186491.1"/>
    </source>
</evidence>
<comment type="caution">
    <text evidence="8">The sequence shown here is derived from an EMBL/GenBank/DDBJ whole genome shotgun (WGS) entry which is preliminary data.</text>
</comment>
<evidence type="ECO:0000256" key="5">
    <source>
        <dbReference type="ARBA" id="ARBA00023237"/>
    </source>
</evidence>
<proteinExistence type="inferred from homology"/>
<dbReference type="EMBL" id="JAZGLY010000002">
    <property type="protein sequence ID" value="MEE6186491.1"/>
    <property type="molecule type" value="Genomic_DNA"/>
</dbReference>
<evidence type="ECO:0000256" key="4">
    <source>
        <dbReference type="ARBA" id="ARBA00023136"/>
    </source>
</evidence>
<organism evidence="8 9">
    <name type="scientific">Niabella digestorum</name>
    <dbReference type="NCBI Taxonomy" id="3117701"/>
    <lineage>
        <taxon>Bacteria</taxon>
        <taxon>Pseudomonadati</taxon>
        <taxon>Bacteroidota</taxon>
        <taxon>Chitinophagia</taxon>
        <taxon>Chitinophagales</taxon>
        <taxon>Chitinophagaceae</taxon>
        <taxon>Niabella</taxon>
    </lineage>
</organism>
<sequence length="567" mass="64552">MKYIKIICGLLMIATLAGCSKFLDREIESNYKEEDVFVNYDRIQQAGFGVYAFLYNRFGFSRIQNAMLASASDEADHAEPTADIHKFNTGTWNAVSNPEDCWAHFYQGIRRANLFLEKSVDYKQIIYRDTTDPANKATYEANVQDIAWLRAEVRVLRALYYFELIKRYGGVPIVDRTSYTDEELTQKPRSTFDSCVNYIVRECDEAFPELKDTWVGFSSEKWRGRITKGVALALKARTLLYAASPLHNPSNDLSKWAAAAEAAHKVIELGRYALHNNYQGLFRLGNGADGNPEVIFAIQAGASNTFERLNYPVGYTQGGQGSTSPSQNLVDAYEMKTTGMMINEPGSGYDPANPYANRDPRLGYSILTNNVTFKGRPVEPWVGGLDGLGKLRATTTGYYLRKFVDESLNLEQNTSSVHVWILFRYAEVLLNYAEAMNEAYGPEVTQGYSMTAKMAVDLVRQRPGVAMPVLPPGLSQEEMRERIRNERRVELAFEEHRFFDVRRWKIASITENMPIMAMRIEKKSDGTFDYKVVKAEDRIFYNKMYLYPIPEVEVLKSKGALQQNPEW</sequence>
<dbReference type="InterPro" id="IPR011990">
    <property type="entry name" value="TPR-like_helical_dom_sf"/>
</dbReference>
<dbReference type="RefSeq" id="WP_330973900.1">
    <property type="nucleotide sequence ID" value="NZ_JAZGLY010000002.1"/>
</dbReference>
<reference evidence="8 9" key="1">
    <citation type="submission" date="2024-01" db="EMBL/GenBank/DDBJ databases">
        <title>Niabella digestum sp. nov., isolated from waste digestion system.</title>
        <authorList>
            <person name="Zhang L."/>
        </authorList>
    </citation>
    <scope>NUCLEOTIDE SEQUENCE [LARGE SCALE GENOMIC DNA]</scope>
    <source>
        <strain evidence="8 9">A18</strain>
    </source>
</reference>
<accession>A0ABU7REQ8</accession>
<keyword evidence="9" id="KW-1185">Reference proteome</keyword>
<evidence type="ECO:0000256" key="3">
    <source>
        <dbReference type="ARBA" id="ARBA00022729"/>
    </source>
</evidence>
<keyword evidence="5" id="KW-0998">Cell outer membrane</keyword>
<keyword evidence="4" id="KW-0472">Membrane</keyword>
<dbReference type="Pfam" id="PF14322">
    <property type="entry name" value="SusD-like_3"/>
    <property type="match status" value="1"/>
</dbReference>
<evidence type="ECO:0000313" key="9">
    <source>
        <dbReference type="Proteomes" id="UP001357452"/>
    </source>
</evidence>